<gene>
    <name evidence="2" type="ORF">SAMN05421807_101261</name>
</gene>
<evidence type="ECO:0000313" key="2">
    <source>
        <dbReference type="EMBL" id="SHG68588.1"/>
    </source>
</evidence>
<evidence type="ECO:0000256" key="1">
    <source>
        <dbReference type="SAM" id="Phobius"/>
    </source>
</evidence>
<dbReference type="Proteomes" id="UP000184079">
    <property type="component" value="Unassembled WGS sequence"/>
</dbReference>
<dbReference type="AlphaFoldDB" id="A0A1M5LU56"/>
<protein>
    <submittedName>
        <fullName evidence="2">ComG operon protein 7</fullName>
    </submittedName>
</protein>
<dbReference type="EMBL" id="FQXD01000001">
    <property type="protein sequence ID" value="SHG68588.1"/>
    <property type="molecule type" value="Genomic_DNA"/>
</dbReference>
<keyword evidence="1" id="KW-0812">Transmembrane</keyword>
<accession>A0A1M5LU56</accession>
<keyword evidence="1" id="KW-1133">Transmembrane helix</keyword>
<organism evidence="2 3">
    <name type="scientific">Virgibacillus chiguensis</name>
    <dbReference type="NCBI Taxonomy" id="411959"/>
    <lineage>
        <taxon>Bacteria</taxon>
        <taxon>Bacillati</taxon>
        <taxon>Bacillota</taxon>
        <taxon>Bacilli</taxon>
        <taxon>Bacillales</taxon>
        <taxon>Bacillaceae</taxon>
        <taxon>Virgibacillus</taxon>
    </lineage>
</organism>
<name>A0A1M5LU56_9BACI</name>
<sequence>MIKKSCIIRNNAGFMFPFVLVITVLVLLIITATAYHYQNNIVMTKNQIEQLKIETMVQMSRERVKQALIQNGELKKQMYFSFPYGDVSLRINALSSDKYTLFFTITTDNQSTIQLRGFLNPSL</sequence>
<dbReference type="OrthoDB" id="2973795at2"/>
<dbReference type="RefSeq" id="WP_073004397.1">
    <property type="nucleotide sequence ID" value="NZ_FQXD01000001.1"/>
</dbReference>
<proteinExistence type="predicted"/>
<reference evidence="3" key="1">
    <citation type="submission" date="2016-11" db="EMBL/GenBank/DDBJ databases">
        <authorList>
            <person name="Varghese N."/>
            <person name="Submissions S."/>
        </authorList>
    </citation>
    <scope>NUCLEOTIDE SEQUENCE [LARGE SCALE GENOMIC DNA]</scope>
    <source>
        <strain evidence="3">CGMCC 1.6496</strain>
    </source>
</reference>
<feature type="transmembrane region" description="Helical" evidence="1">
    <location>
        <begin position="12"/>
        <end position="37"/>
    </location>
</feature>
<keyword evidence="3" id="KW-1185">Reference proteome</keyword>
<evidence type="ECO:0000313" key="3">
    <source>
        <dbReference type="Proteomes" id="UP000184079"/>
    </source>
</evidence>
<keyword evidence="1" id="KW-0472">Membrane</keyword>